<organism evidence="1 2">
    <name type="scientific">Halothermothrix orenii (strain H 168 / OCM 544 / DSM 9562)</name>
    <dbReference type="NCBI Taxonomy" id="373903"/>
    <lineage>
        <taxon>Bacteria</taxon>
        <taxon>Bacillati</taxon>
        <taxon>Bacillota</taxon>
        <taxon>Clostridia</taxon>
        <taxon>Halanaerobiales</taxon>
        <taxon>Halothermotrichaceae</taxon>
        <taxon>Halothermothrix</taxon>
    </lineage>
</organism>
<dbReference type="InterPro" id="IPR054055">
    <property type="entry name" value="YpzH"/>
</dbReference>
<reference evidence="1 2" key="1">
    <citation type="journal article" date="2009" name="PLoS ONE">
        <title>Genome analysis of the anaerobic thermohalophilic bacterium Halothermothrix orenii.</title>
        <authorList>
            <person name="Mavromatis K."/>
            <person name="Ivanova N."/>
            <person name="Anderson I."/>
            <person name="Lykidis A."/>
            <person name="Hooper S.D."/>
            <person name="Sun H."/>
            <person name="Kunin V."/>
            <person name="Lapidus A."/>
            <person name="Hugenholtz P."/>
            <person name="Patel B."/>
            <person name="Kyrpides N.C."/>
        </authorList>
    </citation>
    <scope>NUCLEOTIDE SEQUENCE [LARGE SCALE GENOMIC DNA]</scope>
    <source>
        <strain evidence="2">H 168 / OCM 544 / DSM 9562</strain>
    </source>
</reference>
<protein>
    <submittedName>
        <fullName evidence="1">Uncharacterized protein</fullName>
    </submittedName>
</protein>
<keyword evidence="2" id="KW-1185">Reference proteome</keyword>
<dbReference type="OrthoDB" id="1955035at2"/>
<dbReference type="AlphaFoldDB" id="B8CWY6"/>
<gene>
    <name evidence="1" type="ordered locus">Hore_10490</name>
</gene>
<dbReference type="KEGG" id="hor:Hore_10490"/>
<proteinExistence type="predicted"/>
<evidence type="ECO:0000313" key="1">
    <source>
        <dbReference type="EMBL" id="ACL69805.1"/>
    </source>
</evidence>
<dbReference type="EMBL" id="CP001098">
    <property type="protein sequence ID" value="ACL69805.1"/>
    <property type="molecule type" value="Genomic_DNA"/>
</dbReference>
<dbReference type="HOGENOM" id="CLU_203935_1_0_9"/>
<evidence type="ECO:0000313" key="2">
    <source>
        <dbReference type="Proteomes" id="UP000000719"/>
    </source>
</evidence>
<dbReference type="STRING" id="373903.Hore_10490"/>
<dbReference type="Proteomes" id="UP000000719">
    <property type="component" value="Chromosome"/>
</dbReference>
<dbReference type="RefSeq" id="WP_012635990.1">
    <property type="nucleotide sequence ID" value="NC_011899.1"/>
</dbReference>
<dbReference type="eggNOG" id="ENOG5033C12">
    <property type="taxonomic scope" value="Bacteria"/>
</dbReference>
<name>B8CWY6_HALOH</name>
<accession>B8CWY6</accession>
<sequence length="67" mass="7380">MGEDVNLSNNILAVITTKDKREMVSGGAPIFITEDKEEMENVSMLIARLTLGMVHDLGNGVKIIIRH</sequence>
<dbReference type="Pfam" id="PF21835">
    <property type="entry name" value="YIEGIA_cap"/>
    <property type="match status" value="1"/>
</dbReference>